<protein>
    <submittedName>
        <fullName evidence="1">Uncharacterized protein</fullName>
    </submittedName>
</protein>
<evidence type="ECO:0000313" key="1">
    <source>
        <dbReference type="EMBL" id="KYG60891.1"/>
    </source>
</evidence>
<reference evidence="1 2" key="1">
    <citation type="submission" date="2016-03" db="EMBL/GenBank/DDBJ databases">
        <authorList>
            <person name="Ploux O."/>
        </authorList>
    </citation>
    <scope>NUCLEOTIDE SEQUENCE [LARGE SCALE GENOMIC DNA]</scope>
    <source>
        <strain evidence="1 2">BER2</strain>
    </source>
</reference>
<sequence>MKHKSLRLGFDVTMEKGATWRPLKVQFWNQEESYKKFSPTAPFKYHADALTGLSLVKLNHYIKSPVATPHLDYSFAVEAWKALDPHSELYERSQKRVRALQSHLAVVNPEYCAEFEDLFNEHFEMAIKPWGVDLTALWPLLDTFASFENKIGAPLLYNFGLNFSKPFTEKLHALYSFLYHLRSLVAIDHNAHVEDPSHEAVKVDAITDYLPRAEYVVNDALLYWNFKKFSQPFSGPKTPDTRVDKLFVNPMEKAFHKYSHNACHLVDNLPKTFVSSLNPVELEEAFYLVQMDWLLGSPAGLLFKIREEIYGLQSGYEKIFWKDVEPVFHSKPVALHLCCELSPETVYGKKAG</sequence>
<proteinExistence type="predicted"/>
<comment type="caution">
    <text evidence="1">The sequence shown here is derived from an EMBL/GenBank/DDBJ whole genome shotgun (WGS) entry which is preliminary data.</text>
</comment>
<dbReference type="Proteomes" id="UP000075391">
    <property type="component" value="Unassembled WGS sequence"/>
</dbReference>
<dbReference type="EMBL" id="LUKF01000018">
    <property type="protein sequence ID" value="KYG60891.1"/>
    <property type="molecule type" value="Genomic_DNA"/>
</dbReference>
<gene>
    <name evidence="1" type="ORF">AZI85_10545</name>
</gene>
<dbReference type="OrthoDB" id="5289214at2"/>
<evidence type="ECO:0000313" key="2">
    <source>
        <dbReference type="Proteomes" id="UP000075391"/>
    </source>
</evidence>
<dbReference type="AlphaFoldDB" id="A0A150WDB9"/>
<name>A0A150WDB9_BDEBC</name>
<organism evidence="1 2">
    <name type="scientific">Bdellovibrio bacteriovorus</name>
    <dbReference type="NCBI Taxonomy" id="959"/>
    <lineage>
        <taxon>Bacteria</taxon>
        <taxon>Pseudomonadati</taxon>
        <taxon>Bdellovibrionota</taxon>
        <taxon>Bdellovibrionia</taxon>
        <taxon>Bdellovibrionales</taxon>
        <taxon>Pseudobdellovibrionaceae</taxon>
        <taxon>Bdellovibrio</taxon>
    </lineage>
</organism>
<accession>A0A150WDB9</accession>
<dbReference type="RefSeq" id="WP_063244735.1">
    <property type="nucleotide sequence ID" value="NZ_LUKF01000018.1"/>
</dbReference>